<keyword evidence="6" id="KW-1185">Reference proteome</keyword>
<dbReference type="GeneID" id="112286489"/>
<reference evidence="4 6" key="2">
    <citation type="journal article" date="2018" name="Plant J.">
        <title>The Physcomitrella patens chromosome-scale assembly reveals moss genome structure and evolution.</title>
        <authorList>
            <person name="Lang D."/>
            <person name="Ullrich K.K."/>
            <person name="Murat F."/>
            <person name="Fuchs J."/>
            <person name="Jenkins J."/>
            <person name="Haas F.B."/>
            <person name="Piednoel M."/>
            <person name="Gundlach H."/>
            <person name="Van Bel M."/>
            <person name="Meyberg R."/>
            <person name="Vives C."/>
            <person name="Morata J."/>
            <person name="Symeonidi A."/>
            <person name="Hiss M."/>
            <person name="Muchero W."/>
            <person name="Kamisugi Y."/>
            <person name="Saleh O."/>
            <person name="Blanc G."/>
            <person name="Decker E.L."/>
            <person name="van Gessel N."/>
            <person name="Grimwood J."/>
            <person name="Hayes R.D."/>
            <person name="Graham S.W."/>
            <person name="Gunter L.E."/>
            <person name="McDaniel S.F."/>
            <person name="Hoernstein S.N.W."/>
            <person name="Larsson A."/>
            <person name="Li F.W."/>
            <person name="Perroud P.F."/>
            <person name="Phillips J."/>
            <person name="Ranjan P."/>
            <person name="Rokshar D.S."/>
            <person name="Rothfels C.J."/>
            <person name="Schneider L."/>
            <person name="Shu S."/>
            <person name="Stevenson D.W."/>
            <person name="Thummler F."/>
            <person name="Tillich M."/>
            <person name="Villarreal Aguilar J.C."/>
            <person name="Widiez T."/>
            <person name="Wong G.K."/>
            <person name="Wymore A."/>
            <person name="Zhang Y."/>
            <person name="Zimmer A.D."/>
            <person name="Quatrano R.S."/>
            <person name="Mayer K.F.X."/>
            <person name="Goodstein D."/>
            <person name="Casacuberta J.M."/>
            <person name="Vandepoele K."/>
            <person name="Reski R."/>
            <person name="Cuming A.C."/>
            <person name="Tuskan G.A."/>
            <person name="Maumus F."/>
            <person name="Salse J."/>
            <person name="Schmutz J."/>
            <person name="Rensing S.A."/>
        </authorList>
    </citation>
    <scope>NUCLEOTIDE SEQUENCE [LARGE SCALE GENOMIC DNA]</scope>
    <source>
        <strain evidence="5 6">cv. Gransden 2004</strain>
    </source>
</reference>
<comment type="similarity">
    <text evidence="1">Belongs to the remorin family.</text>
</comment>
<feature type="compositionally biased region" description="Basic and acidic residues" evidence="2">
    <location>
        <begin position="354"/>
        <end position="372"/>
    </location>
</feature>
<feature type="region of interest" description="Disordered" evidence="2">
    <location>
        <begin position="1"/>
        <end position="36"/>
    </location>
</feature>
<dbReference type="Pfam" id="PF03763">
    <property type="entry name" value="Remorin_C"/>
    <property type="match status" value="1"/>
</dbReference>
<organism evidence="4">
    <name type="scientific">Physcomitrium patens</name>
    <name type="common">Spreading-leaved earth moss</name>
    <name type="synonym">Physcomitrella patens</name>
    <dbReference type="NCBI Taxonomy" id="3218"/>
    <lineage>
        <taxon>Eukaryota</taxon>
        <taxon>Viridiplantae</taxon>
        <taxon>Streptophyta</taxon>
        <taxon>Embryophyta</taxon>
        <taxon>Bryophyta</taxon>
        <taxon>Bryophytina</taxon>
        <taxon>Bryopsida</taxon>
        <taxon>Funariidae</taxon>
        <taxon>Funariales</taxon>
        <taxon>Funariaceae</taxon>
        <taxon>Physcomitrium</taxon>
    </lineage>
</organism>
<reference evidence="4 6" key="1">
    <citation type="journal article" date="2008" name="Science">
        <title>The Physcomitrella genome reveals evolutionary insights into the conquest of land by plants.</title>
        <authorList>
            <person name="Rensing S."/>
            <person name="Lang D."/>
            <person name="Zimmer A."/>
            <person name="Terry A."/>
            <person name="Salamov A."/>
            <person name="Shapiro H."/>
            <person name="Nishiyama T."/>
            <person name="Perroud P.-F."/>
            <person name="Lindquist E."/>
            <person name="Kamisugi Y."/>
            <person name="Tanahashi T."/>
            <person name="Sakakibara K."/>
            <person name="Fujita T."/>
            <person name="Oishi K."/>
            <person name="Shin-I T."/>
            <person name="Kuroki Y."/>
            <person name="Toyoda A."/>
            <person name="Suzuki Y."/>
            <person name="Hashimoto A."/>
            <person name="Yamaguchi K."/>
            <person name="Sugano A."/>
            <person name="Kohara Y."/>
            <person name="Fujiyama A."/>
            <person name="Anterola A."/>
            <person name="Aoki S."/>
            <person name="Ashton N."/>
            <person name="Barbazuk W.B."/>
            <person name="Barker E."/>
            <person name="Bennetzen J."/>
            <person name="Bezanilla M."/>
            <person name="Blankenship R."/>
            <person name="Cho S.H."/>
            <person name="Dutcher S."/>
            <person name="Estelle M."/>
            <person name="Fawcett J.A."/>
            <person name="Gundlach H."/>
            <person name="Hanada K."/>
            <person name="Heyl A."/>
            <person name="Hicks K.A."/>
            <person name="Hugh J."/>
            <person name="Lohr M."/>
            <person name="Mayer K."/>
            <person name="Melkozernov A."/>
            <person name="Murata T."/>
            <person name="Nelson D."/>
            <person name="Pils B."/>
            <person name="Prigge M."/>
            <person name="Reiss B."/>
            <person name="Renner T."/>
            <person name="Rombauts S."/>
            <person name="Rushton P."/>
            <person name="Sanderfoot A."/>
            <person name="Schween G."/>
            <person name="Shiu S.-H."/>
            <person name="Stueber K."/>
            <person name="Theodoulou F.L."/>
            <person name="Tu H."/>
            <person name="Van de Peer Y."/>
            <person name="Verrier P.J."/>
            <person name="Waters E."/>
            <person name="Wood A."/>
            <person name="Yang L."/>
            <person name="Cove D."/>
            <person name="Cuming A."/>
            <person name="Hasebe M."/>
            <person name="Lucas S."/>
            <person name="Mishler D.B."/>
            <person name="Reski R."/>
            <person name="Grigoriev I."/>
            <person name="Quatrano R.S."/>
            <person name="Boore J.L."/>
        </authorList>
    </citation>
    <scope>NUCLEOTIDE SEQUENCE [LARGE SCALE GENOMIC DNA]</scope>
    <source>
        <strain evidence="5 6">cv. Gransden 2004</strain>
    </source>
</reference>
<proteinExistence type="inferred from homology"/>
<accession>A0A2K1K2E1</accession>
<dbReference type="Gramene" id="Pp3c9_7900V3.2">
    <property type="protein sequence ID" value="Pp3c9_7900V3.2"/>
    <property type="gene ID" value="Pp3c9_7900"/>
</dbReference>
<evidence type="ECO:0000256" key="1">
    <source>
        <dbReference type="ARBA" id="ARBA00005711"/>
    </source>
</evidence>
<dbReference type="EnsemblPlants" id="Pp3c9_7900V3.2">
    <property type="protein sequence ID" value="Pp3c9_7900V3.2"/>
    <property type="gene ID" value="Pp3c9_7900"/>
</dbReference>
<dbReference type="InterPro" id="IPR005516">
    <property type="entry name" value="Remorin_C"/>
</dbReference>
<name>A0A2K1K2E1_PHYPA</name>
<dbReference type="OrthoDB" id="648416at2759"/>
<dbReference type="PANTHER" id="PTHR31471">
    <property type="entry name" value="OS02G0116800 PROTEIN"/>
    <property type="match status" value="1"/>
</dbReference>
<gene>
    <name evidence="5" type="primary">LOC112286489</name>
    <name evidence="4" type="ORF">PHYPA_012424</name>
</gene>
<dbReference type="EMBL" id="ABEU02000009">
    <property type="protein sequence ID" value="PNR47951.1"/>
    <property type="molecule type" value="Genomic_DNA"/>
</dbReference>
<feature type="region of interest" description="Disordered" evidence="2">
    <location>
        <begin position="334"/>
        <end position="384"/>
    </location>
</feature>
<dbReference type="Proteomes" id="UP000006727">
    <property type="component" value="Chromosome 9"/>
</dbReference>
<evidence type="ECO:0000313" key="5">
    <source>
        <dbReference type="EnsemblPlants" id="Pp3c9_7900V3.1"/>
    </source>
</evidence>
<sequence>MGALPRLSDGALGTPQSGYWKSGIVPRKKHEDDVSPKSVITDIRFISPASSSSGSMDRPLSEAIPVKLQPTRHDRGYSISDGECSDQETSIESSRELNKVYAISGSLESLPETHSLTLKATRTNICRDGSSKGMLYKTAALLPTIEDKYQVQHKKRPYQTATSSYNTPAHDALLISSTDIHSTSGRLRLNSQSGLSSQDSSILSKCDEENRGSSTTRSPVDYPGTPVRFFPVCQTQLGSSRGNHILAGSPGIEKFVGSHSPASLAEQLGRGISFQHRFMSGPLSGGISPKPPPSKWDDAEKWIVSPSRHETASPQPQPHRSVYALPVGRRHSISGHCHRPNFGAGSPEFSASNADEKPLAPSFEKTDDRPENQPRSASNKKRAKALSFGDLSKRVFDISCPDACETSSSPSRFDGRVTHIEESSRNISQDISYETPNDGMIELDRKQESANQIPTTQLRGCGISKCLEDGSSKPPGTARCIDKPMDMEILKHALTVSMEETNSTELQASCTADPRPGQSWNFDARTSAAGSQKNSTCVTPAIAASPTRHNTPARSRRRPASPGSTLAGAGALELQTCHLAKLEFCKLGDEDRNVTTWSTRQEEDMECSVSLRDHDSGVLDREFIDDYAAAWEEPTNQTKHNGRCEKEEARIRAWEELQTSKAEAEMQKLEMKIEKMRIRAHEKLTNRIALARKKAKEMRASAHTTTPNQSTKSTQQPEHNRITGQIPSITKSPFTCCFKA</sequence>
<feature type="compositionally biased region" description="Low complexity" evidence="2">
    <location>
        <begin position="191"/>
        <end position="204"/>
    </location>
</feature>
<dbReference type="Gramene" id="Pp3c9_7900V3.1">
    <property type="protein sequence ID" value="Pp3c9_7900V3.1"/>
    <property type="gene ID" value="Pp3c9_7900"/>
</dbReference>
<dbReference type="RefSeq" id="XP_024384184.1">
    <property type="nucleotide sequence ID" value="XM_024528416.2"/>
</dbReference>
<reference evidence="5" key="3">
    <citation type="submission" date="2020-12" db="UniProtKB">
        <authorList>
            <consortium name="EnsemblPlants"/>
        </authorList>
    </citation>
    <scope>IDENTIFICATION</scope>
</reference>
<dbReference type="KEGG" id="ppp:112286489"/>
<protein>
    <recommendedName>
        <fullName evidence="3">Remorin C-terminal domain-containing protein</fullName>
    </recommendedName>
</protein>
<evidence type="ECO:0000259" key="3">
    <source>
        <dbReference type="Pfam" id="PF03763"/>
    </source>
</evidence>
<dbReference type="FunCoup" id="A0A2K1K2E1">
    <property type="interactions" value="1137"/>
</dbReference>
<dbReference type="PANTHER" id="PTHR31471:SF52">
    <property type="entry name" value="F12A21.28"/>
    <property type="match status" value="1"/>
</dbReference>
<dbReference type="EnsemblPlants" id="Pp3c9_7900V3.1">
    <property type="protein sequence ID" value="Pp3c9_7900V3.1"/>
    <property type="gene ID" value="Pp3c9_7900"/>
</dbReference>
<dbReference type="AlphaFoldDB" id="A0A2K1K2E1"/>
<evidence type="ECO:0000313" key="4">
    <source>
        <dbReference type="EMBL" id="PNR47951.1"/>
    </source>
</evidence>
<feature type="region of interest" description="Disordered" evidence="2">
    <location>
        <begin position="696"/>
        <end position="726"/>
    </location>
</feature>
<evidence type="ECO:0000256" key="2">
    <source>
        <dbReference type="SAM" id="MobiDB-lite"/>
    </source>
</evidence>
<feature type="region of interest" description="Disordered" evidence="2">
    <location>
        <begin position="189"/>
        <end position="223"/>
    </location>
</feature>
<feature type="compositionally biased region" description="Polar residues" evidence="2">
    <location>
        <begin position="702"/>
        <end position="726"/>
    </location>
</feature>
<feature type="domain" description="Remorin C-terminal" evidence="3">
    <location>
        <begin position="626"/>
        <end position="728"/>
    </location>
</feature>
<evidence type="ECO:0000313" key="6">
    <source>
        <dbReference type="Proteomes" id="UP000006727"/>
    </source>
</evidence>
<feature type="region of interest" description="Disordered" evidence="2">
    <location>
        <begin position="545"/>
        <end position="565"/>
    </location>
</feature>
<dbReference type="PaxDb" id="3218-PP1S24_255V6.1"/>